<evidence type="ECO:0000256" key="2">
    <source>
        <dbReference type="SAM" id="MobiDB-lite"/>
    </source>
</evidence>
<dbReference type="SUPFAM" id="SSF56672">
    <property type="entry name" value="DNA/RNA polymerases"/>
    <property type="match status" value="2"/>
</dbReference>
<feature type="coiled-coil region" evidence="1">
    <location>
        <begin position="1234"/>
        <end position="1264"/>
    </location>
</feature>
<dbReference type="CDD" id="cd01647">
    <property type="entry name" value="RT_LTR"/>
    <property type="match status" value="1"/>
</dbReference>
<accession>A0A699GHG9</accession>
<dbReference type="InterPro" id="IPR000477">
    <property type="entry name" value="RT_dom"/>
</dbReference>
<dbReference type="PANTHER" id="PTHR15503">
    <property type="entry name" value="LDOC1 RELATED"/>
    <property type="match status" value="1"/>
</dbReference>
<dbReference type="Pfam" id="PF00078">
    <property type="entry name" value="RVT_1"/>
    <property type="match status" value="2"/>
</dbReference>
<feature type="compositionally biased region" description="Low complexity" evidence="2">
    <location>
        <begin position="1496"/>
        <end position="1505"/>
    </location>
</feature>
<gene>
    <name evidence="4" type="ORF">Tci_000915</name>
</gene>
<evidence type="ECO:0000256" key="1">
    <source>
        <dbReference type="SAM" id="Coils"/>
    </source>
</evidence>
<keyword evidence="1" id="KW-0175">Coiled coil</keyword>
<evidence type="ECO:0000259" key="3">
    <source>
        <dbReference type="PROSITE" id="PS50878"/>
    </source>
</evidence>
<dbReference type="InterPro" id="IPR041577">
    <property type="entry name" value="RT_RNaseH_2"/>
</dbReference>
<evidence type="ECO:0000313" key="4">
    <source>
        <dbReference type="EMBL" id="GEU28937.1"/>
    </source>
</evidence>
<dbReference type="InterPro" id="IPR005162">
    <property type="entry name" value="Retrotrans_gag_dom"/>
</dbReference>
<dbReference type="Pfam" id="PF17919">
    <property type="entry name" value="RT_RNaseH_2"/>
    <property type="match status" value="1"/>
</dbReference>
<dbReference type="PROSITE" id="PS50878">
    <property type="entry name" value="RT_POL"/>
    <property type="match status" value="1"/>
</dbReference>
<dbReference type="EMBL" id="BKCJ010000031">
    <property type="protein sequence ID" value="GEU28937.1"/>
    <property type="molecule type" value="Genomic_DNA"/>
</dbReference>
<dbReference type="InterPro" id="IPR021109">
    <property type="entry name" value="Peptidase_aspartic_dom_sf"/>
</dbReference>
<dbReference type="InterPro" id="IPR043502">
    <property type="entry name" value="DNA/RNA_pol_sf"/>
</dbReference>
<dbReference type="PANTHER" id="PTHR15503:SF45">
    <property type="entry name" value="RNA-DIRECTED DNA POLYMERASE HOMOLOG"/>
    <property type="match status" value="1"/>
</dbReference>
<dbReference type="CDD" id="cd00303">
    <property type="entry name" value="retropepsin_like"/>
    <property type="match status" value="1"/>
</dbReference>
<dbReference type="Gene3D" id="3.30.420.10">
    <property type="entry name" value="Ribonuclease H-like superfamily/Ribonuclease H"/>
    <property type="match status" value="1"/>
</dbReference>
<dbReference type="Gene3D" id="3.30.70.270">
    <property type="match status" value="1"/>
</dbReference>
<comment type="caution">
    <text evidence="4">The sequence shown here is derived from an EMBL/GenBank/DDBJ whole genome shotgun (WGS) entry which is preliminary data.</text>
</comment>
<name>A0A699GHG9_TANCI</name>
<feature type="compositionally biased region" description="Acidic residues" evidence="2">
    <location>
        <begin position="1128"/>
        <end position="1156"/>
    </location>
</feature>
<dbReference type="InterPro" id="IPR032567">
    <property type="entry name" value="RTL1-rel"/>
</dbReference>
<dbReference type="Gene3D" id="2.40.70.10">
    <property type="entry name" value="Acid Proteases"/>
    <property type="match status" value="1"/>
</dbReference>
<proteinExistence type="predicted"/>
<dbReference type="Gene3D" id="1.10.340.70">
    <property type="match status" value="1"/>
</dbReference>
<organism evidence="4">
    <name type="scientific">Tanacetum cinerariifolium</name>
    <name type="common">Dalmatian daisy</name>
    <name type="synonym">Chrysanthemum cinerariifolium</name>
    <dbReference type="NCBI Taxonomy" id="118510"/>
    <lineage>
        <taxon>Eukaryota</taxon>
        <taxon>Viridiplantae</taxon>
        <taxon>Streptophyta</taxon>
        <taxon>Embryophyta</taxon>
        <taxon>Tracheophyta</taxon>
        <taxon>Spermatophyta</taxon>
        <taxon>Magnoliopsida</taxon>
        <taxon>eudicotyledons</taxon>
        <taxon>Gunneridae</taxon>
        <taxon>Pentapetalae</taxon>
        <taxon>asterids</taxon>
        <taxon>campanulids</taxon>
        <taxon>Asterales</taxon>
        <taxon>Asteraceae</taxon>
        <taxon>Asteroideae</taxon>
        <taxon>Anthemideae</taxon>
        <taxon>Anthemidinae</taxon>
        <taxon>Tanacetum</taxon>
    </lineage>
</organism>
<dbReference type="Pfam" id="PF17921">
    <property type="entry name" value="Integrase_H2C2"/>
    <property type="match status" value="1"/>
</dbReference>
<dbReference type="Gene3D" id="3.60.10.10">
    <property type="entry name" value="Endonuclease/exonuclease/phosphatase"/>
    <property type="match status" value="1"/>
</dbReference>
<dbReference type="Pfam" id="PF03732">
    <property type="entry name" value="Retrotrans_gag"/>
    <property type="match status" value="1"/>
</dbReference>
<protein>
    <recommendedName>
        <fullName evidence="3">Reverse transcriptase domain-containing protein</fullName>
    </recommendedName>
</protein>
<dbReference type="Pfam" id="PF24626">
    <property type="entry name" value="SH3_Tf2-1"/>
    <property type="match status" value="1"/>
</dbReference>
<dbReference type="Pfam" id="PF08284">
    <property type="entry name" value="RVP_2"/>
    <property type="match status" value="1"/>
</dbReference>
<dbReference type="InterPro" id="IPR041588">
    <property type="entry name" value="Integrase_H2C2"/>
</dbReference>
<reference evidence="4" key="1">
    <citation type="journal article" date="2019" name="Sci. Rep.">
        <title>Draft genome of Tanacetum cinerariifolium, the natural source of mosquito coil.</title>
        <authorList>
            <person name="Yamashiro T."/>
            <person name="Shiraishi A."/>
            <person name="Satake H."/>
            <person name="Nakayama K."/>
        </authorList>
    </citation>
    <scope>NUCLEOTIDE SEQUENCE</scope>
</reference>
<dbReference type="InterPro" id="IPR036691">
    <property type="entry name" value="Endo/exonu/phosph_ase_sf"/>
</dbReference>
<feature type="domain" description="Reverse transcriptase" evidence="3">
    <location>
        <begin position="644"/>
        <end position="914"/>
    </location>
</feature>
<feature type="region of interest" description="Disordered" evidence="2">
    <location>
        <begin position="1128"/>
        <end position="1182"/>
    </location>
</feature>
<dbReference type="SUPFAM" id="SSF56219">
    <property type="entry name" value="DNase I-like"/>
    <property type="match status" value="1"/>
</dbReference>
<dbReference type="InterPro" id="IPR056924">
    <property type="entry name" value="SH3_Tf2-1"/>
</dbReference>
<feature type="region of interest" description="Disordered" evidence="2">
    <location>
        <begin position="1474"/>
        <end position="1510"/>
    </location>
</feature>
<dbReference type="InterPro" id="IPR036397">
    <property type="entry name" value="RNaseH_sf"/>
</dbReference>
<sequence length="2325" mass="267444">MEGVGNFGYAKVLVEIQADKEFKDKFEICYKNNDERTKCSKFVKVEYSWEPPKCCECKVFGHTENTCGLKSGNECIADKGVWNKKNDEEDNGFRQVRYGNKITKSAAKMGNGLGQGKPQGTKVGKTRLEYRPVIKQATNNQTPPLVESRHNVCLSNDKEKATQSPKRSVSPWRISKENIEELRRSANKFSILEEIHDSEDPVDQLQIDKEIINECPDEEDVFDDETGISKKMQKDVKKFIRDEKLSICAALETHVKERKINKICDFVYGNWSCVSNMDKSDRGCRIIVGWNEDDVNVNLIHSTKQTVLCLVEIKDSKCYFFCCFVYAANSGKERKILWNDLSIYKRMIGDKPCVLMGDWNVSLHLEDHSEGGSSKTCDMNEFQECLEHIGVDINCSGIHFTWVQSRQNPNSGILKKIDGVLGNENWDCQVDGCKMYKLVKRLKGLKYHMKKFSWQFGNIFEKVIEWKEKLQVIQKQVDQNPHNATLKMQEAEILKEYNIARKDEEKLLLQKANIDWLSDGNRNSKFFHSVLKGRAHKSRIETVNDENGIRYEGTQVAEQFVNHFQNFLGIASSVQNFDTGSLNSKAVCDEDAEKMIMNVSEEEIKDALFDICDNKAPGPDGYSANFFKSAWSVLKKEVCDAIMEFFRTGRMLGEVNATLITLVPKRLKVLFANWLVTVSAFIPGRQITDNILLTQELLRGYNWKNGARRVALKIDIHKAYDTVNWDFLERVLIMFKFPDKMIRWIMLCVRTAAFTINVNGVRAGYFKGGRGLRQGDPVSPYIFTLVMEVFTLILQKQISEDVKFKYHWGCKDLQISHLCFADDLLVLCHGDLNSVKDKQEILSILPFKIGSLPVSYLGVPLITKHITFTYCKVLIDKVKIKVNDWKNKMLSYAGRLQLIASILSSIASLLGLSVYASQICGLKGNSIWEIKCDKHSSYGWKQILSLRDKLRKHVVCRVGDGSKIFLWHDKWWGPEPLIKSIPMETIRQAELESNVKLKDMIKDGLWKWPMEWNSTFRHNLPNFVPKLIEGSKDTYLWENNDGKSNMWGSFGDKILTPGLEVSSFVEETEIDGFITVDGNSKRLDITMMVESRLKLKELILVTSVEPNQHNDVLVVPELVLVDEDEDLKEEEFKEEEEPQEEEDDIEVNIKEDDNEPELTYPYEEVDPLNPAPPNSDSEPEDVIEDGDMVKFEDETVPASIHEIAHALVEKKGKEKDEYYGMLILYLGNEVCSSVEEGTVAMENLIKKLSNAEEEKAECKKLKKEPEEVRIMPPKYAPLTQAAVRRMIKESVDAVITAEWVRHANVGNDARGSGPVRGQDAVHVVREHTFAGFMKCNPTVFRGVEGAVELQRWFEKTKNTINQMPWTKMKQLMTIEFFPVEEIQRMNHELCNIKVKEYNIVSYTHRFNELDLMCPRMVEPKRVKVDVYIRGLSDNIKGEVTSSKPANLNEAVRMAHKLMEQKSQARDERVLEGKKRKWENFQSGNSSGKSNQKDNSRQSSQNNQKQRNARAMTTALTEKKVSYGSLPVCERCFTRHDGPCTIKCHKCGKVRHKARYCKEKSVTTSVNAQPILTCYDCGFDRSFVNTRFSSMIDIDTVKIDTNYEVELADGRVVSTNTVLKGCTLNLVNHIFEIDLMSIELGTFDVIIGMDWLVKHDAVIVCGEKVVRISYGNKTLIDESDKGMSRLKKSKEKRLEDVLVIRDFLEVFPDDLLRLPPLRQVEFRIDLVTGVALVTRAPYRLALSQMRELSLQLQEILEKGFIHPSSSPLTNVAAVFMDLMNRVCKPYLDNFIIVFIDDILIYSKDEEEHRKHLKIILELLKKERLHAKFSKCDFWLDSVQFLGHVIDHNGVHVDPAKIEAIKNWAALMTPTETLKQKLCSAPILALLEGTKDFVVYCDASLKGYGAVLMQREKVMETLFVWNEVYGALSQKERIKTLCVRALMMTIHNDLPKQILEAQKEALKKKNVKAENLKRLIKQIFEFRPDEIHCFGNRVWLPRFGGLRDLIMHESHKSKYSIHLGSNKMYQDLKLLYWWSNMKDDIAIDSCLEMRNDYYGFYEWTTKNAEWILEIASQSVGNEFGYEYCLPPSNGWSKQMTIQTLKDMLHSYVIEFRSSWDRHLPLVKFSYNNSYHAGIKAAPYEDLYERKCRSTVCWSEVGDSQLTVPELICETIEKIVHIKKHLLTARSHQKSYVERRAKQLEFEVGDMVLLKVSILARVDLVAYTLELPEELKGIHSTFHVSNLKKCLAKGDIVVPMDEIQLDDKLHVIEELEEIVDREVKRLKQSRIPIVKVNWNSQRGPKFTWKCVDQIKKKYPYLFTSKDDAKKSG</sequence>
<dbReference type="GO" id="GO:0003676">
    <property type="term" value="F:nucleic acid binding"/>
    <property type="evidence" value="ECO:0007669"/>
    <property type="project" value="InterPro"/>
</dbReference>
<dbReference type="InterPro" id="IPR043128">
    <property type="entry name" value="Rev_trsase/Diguanyl_cyclase"/>
</dbReference>